<evidence type="ECO:0000313" key="3">
    <source>
        <dbReference type="Proteomes" id="UP001229952"/>
    </source>
</evidence>
<evidence type="ECO:0000313" key="2">
    <source>
        <dbReference type="EMBL" id="WLQ39963.1"/>
    </source>
</evidence>
<evidence type="ECO:0000256" key="1">
    <source>
        <dbReference type="SAM" id="MobiDB-lite"/>
    </source>
</evidence>
<accession>A0ABY9HZG2</accession>
<feature type="region of interest" description="Disordered" evidence="1">
    <location>
        <begin position="34"/>
        <end position="53"/>
    </location>
</feature>
<name>A0ABY9HZG2_9ACTN</name>
<keyword evidence="3" id="KW-1185">Reference proteome</keyword>
<protein>
    <submittedName>
        <fullName evidence="2">Uncharacterized protein</fullName>
    </submittedName>
</protein>
<dbReference type="Proteomes" id="UP001229952">
    <property type="component" value="Chromosome"/>
</dbReference>
<reference evidence="2 3" key="1">
    <citation type="submission" date="2023-03" db="EMBL/GenBank/DDBJ databases">
        <title>Isolation and description of six Streptomyces strains from soil environments, able to metabolize different microbial glucans.</title>
        <authorList>
            <person name="Widen T."/>
            <person name="Larsbrink J."/>
        </authorList>
    </citation>
    <scope>NUCLEOTIDE SEQUENCE [LARGE SCALE GENOMIC DNA]</scope>
    <source>
        <strain evidence="2 3">Mut2</strain>
    </source>
</reference>
<proteinExistence type="predicted"/>
<dbReference type="RefSeq" id="WP_306086468.1">
    <property type="nucleotide sequence ID" value="NZ_CP120992.1"/>
</dbReference>
<sequence>MPEFQEARSLGRVTVDPKTSAILEYTFTWTSGPSKGKGTHDTILSMGFTDRIG</sequence>
<gene>
    <name evidence="2" type="ORF">P8A22_08060</name>
</gene>
<dbReference type="EMBL" id="CP120992">
    <property type="protein sequence ID" value="WLQ39963.1"/>
    <property type="molecule type" value="Genomic_DNA"/>
</dbReference>
<organism evidence="2 3">
    <name type="scientific">Streptomyces laculatispora</name>
    <dbReference type="NCBI Taxonomy" id="887464"/>
    <lineage>
        <taxon>Bacteria</taxon>
        <taxon>Bacillati</taxon>
        <taxon>Actinomycetota</taxon>
        <taxon>Actinomycetes</taxon>
        <taxon>Kitasatosporales</taxon>
        <taxon>Streptomycetaceae</taxon>
        <taxon>Streptomyces</taxon>
    </lineage>
</organism>